<dbReference type="CDD" id="cd19862">
    <property type="entry name" value="DSRM_PRKRA-like_rpt1"/>
    <property type="match status" value="1"/>
</dbReference>
<proteinExistence type="predicted"/>
<protein>
    <recommendedName>
        <fullName evidence="3">DRBM domain-containing protein</fullName>
    </recommendedName>
</protein>
<dbReference type="GO" id="GO:0005634">
    <property type="term" value="C:nucleus"/>
    <property type="evidence" value="ECO:0007669"/>
    <property type="project" value="TreeGrafter"/>
</dbReference>
<dbReference type="PANTHER" id="PTHR46205">
    <property type="entry name" value="LOQUACIOUS, ISOFORM B"/>
    <property type="match status" value="1"/>
</dbReference>
<dbReference type="Proteomes" id="UP001430953">
    <property type="component" value="Unassembled WGS sequence"/>
</dbReference>
<dbReference type="GO" id="GO:0016442">
    <property type="term" value="C:RISC complex"/>
    <property type="evidence" value="ECO:0007669"/>
    <property type="project" value="TreeGrafter"/>
</dbReference>
<dbReference type="InterPro" id="IPR014720">
    <property type="entry name" value="dsRBD_dom"/>
</dbReference>
<name>A0AAW2FHS2_9HYME</name>
<feature type="domain" description="DRBM" evidence="3">
    <location>
        <begin position="5"/>
        <end position="72"/>
    </location>
</feature>
<organism evidence="4 5">
    <name type="scientific">Cardiocondyla obscurior</name>
    <dbReference type="NCBI Taxonomy" id="286306"/>
    <lineage>
        <taxon>Eukaryota</taxon>
        <taxon>Metazoa</taxon>
        <taxon>Ecdysozoa</taxon>
        <taxon>Arthropoda</taxon>
        <taxon>Hexapoda</taxon>
        <taxon>Insecta</taxon>
        <taxon>Pterygota</taxon>
        <taxon>Neoptera</taxon>
        <taxon>Endopterygota</taxon>
        <taxon>Hymenoptera</taxon>
        <taxon>Apocrita</taxon>
        <taxon>Aculeata</taxon>
        <taxon>Formicoidea</taxon>
        <taxon>Formicidae</taxon>
        <taxon>Myrmicinae</taxon>
        <taxon>Cardiocondyla</taxon>
    </lineage>
</organism>
<dbReference type="SUPFAM" id="SSF54768">
    <property type="entry name" value="dsRNA-binding domain-like"/>
    <property type="match status" value="2"/>
</dbReference>
<feature type="domain" description="DRBM" evidence="3">
    <location>
        <begin position="111"/>
        <end position="179"/>
    </location>
</feature>
<dbReference type="InterPro" id="IPR051247">
    <property type="entry name" value="RLC_Component"/>
</dbReference>
<dbReference type="GO" id="GO:0070920">
    <property type="term" value="P:regulation of regulatory ncRNA processing"/>
    <property type="evidence" value="ECO:0007669"/>
    <property type="project" value="TreeGrafter"/>
</dbReference>
<reference evidence="4 5" key="1">
    <citation type="submission" date="2023-03" db="EMBL/GenBank/DDBJ databases">
        <title>High recombination rates correlate with genetic variation in Cardiocondyla obscurior ants.</title>
        <authorList>
            <person name="Errbii M."/>
        </authorList>
    </citation>
    <scope>NUCLEOTIDE SEQUENCE [LARGE SCALE GENOMIC DNA]</scope>
    <source>
        <strain evidence="4">Alpha-2009</strain>
        <tissue evidence="4">Whole body</tissue>
    </source>
</reference>
<dbReference type="Pfam" id="PF00035">
    <property type="entry name" value="dsrm"/>
    <property type="match status" value="2"/>
</dbReference>
<dbReference type="PROSITE" id="PS50137">
    <property type="entry name" value="DS_RBD"/>
    <property type="match status" value="2"/>
</dbReference>
<dbReference type="Gene3D" id="3.30.160.20">
    <property type="match status" value="2"/>
</dbReference>
<evidence type="ECO:0000313" key="4">
    <source>
        <dbReference type="EMBL" id="KAL0115509.1"/>
    </source>
</evidence>
<dbReference type="AlphaFoldDB" id="A0AAW2FHS2"/>
<keyword evidence="1 2" id="KW-0694">RNA-binding</keyword>
<dbReference type="EMBL" id="JADYXP020000010">
    <property type="protein sequence ID" value="KAL0115509.1"/>
    <property type="molecule type" value="Genomic_DNA"/>
</dbReference>
<dbReference type="GO" id="GO:0035197">
    <property type="term" value="F:siRNA binding"/>
    <property type="evidence" value="ECO:0007669"/>
    <property type="project" value="TreeGrafter"/>
</dbReference>
<gene>
    <name evidence="4" type="ORF">PUN28_010790</name>
</gene>
<evidence type="ECO:0000313" key="5">
    <source>
        <dbReference type="Proteomes" id="UP001430953"/>
    </source>
</evidence>
<dbReference type="GO" id="GO:0070578">
    <property type="term" value="C:RISC-loading complex"/>
    <property type="evidence" value="ECO:0007669"/>
    <property type="project" value="TreeGrafter"/>
</dbReference>
<comment type="caution">
    <text evidence="4">The sequence shown here is derived from an EMBL/GenBank/DDBJ whole genome shotgun (WGS) entry which is preliminary data.</text>
</comment>
<dbReference type="GO" id="GO:0005737">
    <property type="term" value="C:cytoplasm"/>
    <property type="evidence" value="ECO:0007669"/>
    <property type="project" value="TreeGrafter"/>
</dbReference>
<dbReference type="SMART" id="SM00358">
    <property type="entry name" value="DSRM"/>
    <property type="match status" value="2"/>
</dbReference>
<evidence type="ECO:0000256" key="2">
    <source>
        <dbReference type="PROSITE-ProRule" id="PRU00266"/>
    </source>
</evidence>
<dbReference type="GO" id="GO:0003725">
    <property type="term" value="F:double-stranded RNA binding"/>
    <property type="evidence" value="ECO:0007669"/>
    <property type="project" value="TreeGrafter"/>
</dbReference>
<sequence>MNNKTPVSILQEMMAKEKIIPDYELIHNDEGCSQNTFTYRVTCNDLSVTGTSNNKKAAKHEAANAMLKAIEGHGHFSQLSIANESDGSSSKLPVRSAALPSKIPGNLPYFNFVGELQELCMYNNWKNPKYILINDIGPPHAKIFTFRCKIDNFEEDGIANTKQQAKHYAAEKMLNRVKGLSNNLNNFKNGENEDNSLSVVPTVDIEQNENEEATHPEMIKAKALFKFYSTYWKNTLETDKRYELLEQLAYIFPKEFFDKYITIEEIKTKVSKLKTLLSEIDITIDMGNICNTNNQYTMKASLLFCPNIKVHVGMGKTIEEAVWTALCKILNTINLLLK</sequence>
<accession>A0AAW2FHS2</accession>
<dbReference type="GO" id="GO:0030422">
    <property type="term" value="P:siRNA processing"/>
    <property type="evidence" value="ECO:0007669"/>
    <property type="project" value="TreeGrafter"/>
</dbReference>
<evidence type="ECO:0000259" key="3">
    <source>
        <dbReference type="PROSITE" id="PS50137"/>
    </source>
</evidence>
<dbReference type="PANTHER" id="PTHR46205:SF3">
    <property type="entry name" value="LOQUACIOUS, ISOFORM B"/>
    <property type="match status" value="1"/>
</dbReference>
<keyword evidence="5" id="KW-1185">Reference proteome</keyword>
<evidence type="ECO:0000256" key="1">
    <source>
        <dbReference type="ARBA" id="ARBA00022884"/>
    </source>
</evidence>